<dbReference type="Gene3D" id="3.10.105.10">
    <property type="entry name" value="Dipeptide-binding Protein, Domain 3"/>
    <property type="match status" value="1"/>
</dbReference>
<dbReference type="GO" id="GO:1904680">
    <property type="term" value="F:peptide transmembrane transporter activity"/>
    <property type="evidence" value="ECO:0007669"/>
    <property type="project" value="TreeGrafter"/>
</dbReference>
<dbReference type="Proteomes" id="UP000671879">
    <property type="component" value="Chromosome"/>
</dbReference>
<dbReference type="InterPro" id="IPR030678">
    <property type="entry name" value="Peptide/Ni-bd"/>
</dbReference>
<evidence type="ECO:0000256" key="2">
    <source>
        <dbReference type="ARBA" id="ARBA00022448"/>
    </source>
</evidence>
<dbReference type="SUPFAM" id="SSF53850">
    <property type="entry name" value="Periplasmic binding protein-like II"/>
    <property type="match status" value="1"/>
</dbReference>
<dbReference type="AlphaFoldDB" id="A0A9Q7AD23"/>
<dbReference type="PIRSF" id="PIRSF002741">
    <property type="entry name" value="MppA"/>
    <property type="match status" value="1"/>
</dbReference>
<comment type="similarity">
    <text evidence="1">Belongs to the bacterial solute-binding protein 5 family.</text>
</comment>
<feature type="chain" id="PRO_5040395756" evidence="4">
    <location>
        <begin position="23"/>
        <end position="498"/>
    </location>
</feature>
<dbReference type="PANTHER" id="PTHR30290">
    <property type="entry name" value="PERIPLASMIC BINDING COMPONENT OF ABC TRANSPORTER"/>
    <property type="match status" value="1"/>
</dbReference>
<protein>
    <submittedName>
        <fullName evidence="6">ABC transporter substrate-binding protein</fullName>
    </submittedName>
</protein>
<dbReference type="InterPro" id="IPR039424">
    <property type="entry name" value="SBP_5"/>
</dbReference>
<feature type="domain" description="Solute-binding protein family 5" evidence="5">
    <location>
        <begin position="72"/>
        <end position="419"/>
    </location>
</feature>
<reference evidence="7" key="1">
    <citation type="submission" date="2021-04" db="EMBL/GenBank/DDBJ databases">
        <title>A novel Synergistetes isolate from a pyrite-forming mixed culture.</title>
        <authorList>
            <person name="Bunk B."/>
            <person name="Sproer C."/>
            <person name="Spring S."/>
            <person name="Pester M."/>
        </authorList>
    </citation>
    <scope>NUCLEOTIDE SEQUENCE [LARGE SCALE GENOMIC DNA]</scope>
    <source>
        <strain evidence="7">J.5.4.2-T.3.5.2</strain>
    </source>
</reference>
<evidence type="ECO:0000256" key="4">
    <source>
        <dbReference type="SAM" id="SignalP"/>
    </source>
</evidence>
<dbReference type="GO" id="GO:0015833">
    <property type="term" value="P:peptide transport"/>
    <property type="evidence" value="ECO:0007669"/>
    <property type="project" value="TreeGrafter"/>
</dbReference>
<keyword evidence="3 4" id="KW-0732">Signal</keyword>
<dbReference type="GO" id="GO:0042597">
    <property type="term" value="C:periplasmic space"/>
    <property type="evidence" value="ECO:0007669"/>
    <property type="project" value="UniProtKB-ARBA"/>
</dbReference>
<dbReference type="Pfam" id="PF00496">
    <property type="entry name" value="SBP_bac_5"/>
    <property type="match status" value="1"/>
</dbReference>
<dbReference type="Gene3D" id="3.90.76.10">
    <property type="entry name" value="Dipeptide-binding Protein, Domain 1"/>
    <property type="match status" value="1"/>
</dbReference>
<accession>A0A9Q7AD23</accession>
<evidence type="ECO:0000256" key="3">
    <source>
        <dbReference type="ARBA" id="ARBA00022729"/>
    </source>
</evidence>
<keyword evidence="7" id="KW-1185">Reference proteome</keyword>
<gene>
    <name evidence="6" type="ORF">KAR29_01410</name>
</gene>
<name>A0A9Q7AD23_9BACT</name>
<sequence>MKKYLLSFVTVVALFGVTCAGAAAAYKDEIVYCQGNDLTTMDISIGIQERACALTNNMFDSLFTFDEDMNVICDLAESYRWLDDTSLEVKIKKGITFHNGAAMTPEDVAFSMDHINERGSLFAGNYVGTDIVDDATVVIRLKAPNPPLVNLLAVPYAAVLPKDVYTADPKAFAQKPVGTGPYKLKEFKEGDYYTLERFDDYRGTPAKTKLLTLRIVPEAAQRLILLETGEVDVAYEIPASSVSRIEGDRNLKIITSDSMKIVTLNLNSGSSGPLGNRLVRKAIQSAIDKQIIIDAFLYGYGKAVNSTIPESAKEYAVQEDYRYDPEAAKKLLAEAGYPDGFKMTIWTDSNQTNTEISQVLQNQLSKVGIDLSIVVQDPNTTFSRLKAGDDFDMILDFFNLVSAHADQVYKRLLYSTSSSNWSNYKNPEYDAAYDLYAGTPEGERRDERRAAVNDFFIKDVPIIALYNETKIIGAAKTLEGFRTSRIGSHEYHEATIEK</sequence>
<dbReference type="Gene3D" id="3.40.190.10">
    <property type="entry name" value="Periplasmic binding protein-like II"/>
    <property type="match status" value="1"/>
</dbReference>
<dbReference type="KEGG" id="aram:KAR29_01410"/>
<feature type="signal peptide" evidence="4">
    <location>
        <begin position="1"/>
        <end position="22"/>
    </location>
</feature>
<dbReference type="EMBL" id="CP072943">
    <property type="protein sequence ID" value="QTX32628.1"/>
    <property type="molecule type" value="Genomic_DNA"/>
</dbReference>
<evidence type="ECO:0000259" key="5">
    <source>
        <dbReference type="Pfam" id="PF00496"/>
    </source>
</evidence>
<dbReference type="GO" id="GO:0043190">
    <property type="term" value="C:ATP-binding cassette (ABC) transporter complex"/>
    <property type="evidence" value="ECO:0007669"/>
    <property type="project" value="InterPro"/>
</dbReference>
<dbReference type="RefSeq" id="WP_274373877.1">
    <property type="nucleotide sequence ID" value="NZ_CP072943.1"/>
</dbReference>
<evidence type="ECO:0000313" key="6">
    <source>
        <dbReference type="EMBL" id="QTX32628.1"/>
    </source>
</evidence>
<keyword evidence="2" id="KW-0813">Transport</keyword>
<proteinExistence type="inferred from homology"/>
<evidence type="ECO:0000256" key="1">
    <source>
        <dbReference type="ARBA" id="ARBA00005695"/>
    </source>
</evidence>
<organism evidence="6 7">
    <name type="scientific">Aminithiophilus ramosus</name>
    <dbReference type="NCBI Taxonomy" id="3029084"/>
    <lineage>
        <taxon>Bacteria</taxon>
        <taxon>Thermotogati</taxon>
        <taxon>Synergistota</taxon>
        <taxon>Synergistia</taxon>
        <taxon>Synergistales</taxon>
        <taxon>Aminithiophilaceae</taxon>
        <taxon>Aminithiophilus</taxon>
    </lineage>
</organism>
<evidence type="ECO:0000313" key="7">
    <source>
        <dbReference type="Proteomes" id="UP000671879"/>
    </source>
</evidence>
<dbReference type="CDD" id="cd00995">
    <property type="entry name" value="PBP2_NikA_DppA_OppA_like"/>
    <property type="match status" value="1"/>
</dbReference>
<dbReference type="PANTHER" id="PTHR30290:SF9">
    <property type="entry name" value="OLIGOPEPTIDE-BINDING PROTEIN APPA"/>
    <property type="match status" value="1"/>
</dbReference>
<dbReference type="InterPro" id="IPR000914">
    <property type="entry name" value="SBP_5_dom"/>
</dbReference>